<keyword evidence="1" id="KW-1133">Transmembrane helix</keyword>
<dbReference type="SUPFAM" id="SSF54523">
    <property type="entry name" value="Pili subunits"/>
    <property type="match status" value="1"/>
</dbReference>
<gene>
    <name evidence="2" type="ORF">M0G41_08900</name>
</gene>
<evidence type="ECO:0000313" key="3">
    <source>
        <dbReference type="Proteomes" id="UP001431449"/>
    </source>
</evidence>
<sequence length="242" mass="24805">MPASAAQARLQRGYSFVELAISVVVIGIIAGAAYTAYNRQGAGRESVAALARGEVLNQSIRAFALHNHRLPCPDTDGDGREGDAAGSCPANVELGWVPYESLGLERPTVSAREVYAVFRRAADGADLVAPAASPNRNDLIRSLTAASALAPSNSNVFLTGEGNRTGAEDCSANVVMHAAFAVVVPNSDADGDGSFFDGVHAGLPGSGRCLASPNGAARNGYDDAVAMTGFSTLIGLALDDVL</sequence>
<dbReference type="RefSeq" id="WP_248208134.1">
    <property type="nucleotide sequence ID" value="NZ_JALNMH010000006.1"/>
</dbReference>
<protein>
    <submittedName>
        <fullName evidence="2">Prepilin-type N-terminal cleavage/methylation domain-containing protein</fullName>
    </submittedName>
</protein>
<organism evidence="2 3">
    <name type="scientific">Pseudomarimonas salicorniae</name>
    <dbReference type="NCBI Taxonomy" id="2933270"/>
    <lineage>
        <taxon>Bacteria</taxon>
        <taxon>Pseudomonadati</taxon>
        <taxon>Pseudomonadota</taxon>
        <taxon>Gammaproteobacteria</taxon>
        <taxon>Lysobacterales</taxon>
        <taxon>Lysobacteraceae</taxon>
        <taxon>Pseudomarimonas</taxon>
    </lineage>
</organism>
<feature type="transmembrane region" description="Helical" evidence="1">
    <location>
        <begin position="19"/>
        <end position="37"/>
    </location>
</feature>
<keyword evidence="1" id="KW-0472">Membrane</keyword>
<evidence type="ECO:0000313" key="2">
    <source>
        <dbReference type="EMBL" id="MCK7593787.1"/>
    </source>
</evidence>
<dbReference type="InterPro" id="IPR045584">
    <property type="entry name" value="Pilin-like"/>
</dbReference>
<name>A0ABT0GIE1_9GAMM</name>
<dbReference type="Pfam" id="PF07963">
    <property type="entry name" value="N_methyl"/>
    <property type="match status" value="1"/>
</dbReference>
<reference evidence="2" key="1">
    <citation type="submission" date="2022-04" db="EMBL/GenBank/DDBJ databases">
        <title>Lysobacter sp. CAU 1642 isolated from sea sand.</title>
        <authorList>
            <person name="Kim W."/>
        </authorList>
    </citation>
    <scope>NUCLEOTIDE SEQUENCE</scope>
    <source>
        <strain evidence="2">CAU 1642</strain>
    </source>
</reference>
<keyword evidence="1" id="KW-0812">Transmembrane</keyword>
<evidence type="ECO:0000256" key="1">
    <source>
        <dbReference type="SAM" id="Phobius"/>
    </source>
</evidence>
<proteinExistence type="predicted"/>
<dbReference type="InterPro" id="IPR012902">
    <property type="entry name" value="N_methyl_site"/>
</dbReference>
<dbReference type="Proteomes" id="UP001431449">
    <property type="component" value="Unassembled WGS sequence"/>
</dbReference>
<accession>A0ABT0GIE1</accession>
<keyword evidence="3" id="KW-1185">Reference proteome</keyword>
<dbReference type="NCBIfam" id="TIGR02532">
    <property type="entry name" value="IV_pilin_GFxxxE"/>
    <property type="match status" value="1"/>
</dbReference>
<dbReference type="EMBL" id="JALNMH010000006">
    <property type="protein sequence ID" value="MCK7593787.1"/>
    <property type="molecule type" value="Genomic_DNA"/>
</dbReference>
<comment type="caution">
    <text evidence="2">The sequence shown here is derived from an EMBL/GenBank/DDBJ whole genome shotgun (WGS) entry which is preliminary data.</text>
</comment>